<dbReference type="Proteomes" id="UP001189624">
    <property type="component" value="Chromosome 10"/>
</dbReference>
<proteinExistence type="predicted"/>
<gene>
    <name evidence="1" type="ORF">AYBTSS11_LOCUS29287</name>
</gene>
<dbReference type="Gramene" id="rna-AYBTSS11_LOCUS29287">
    <property type="protein sequence ID" value="CAJ1977140.1"/>
    <property type="gene ID" value="gene-AYBTSS11_LOCUS29287"/>
</dbReference>
<reference evidence="1" key="1">
    <citation type="submission" date="2023-10" db="EMBL/GenBank/DDBJ databases">
        <authorList>
            <person name="Domelevo Entfellner J.-B."/>
        </authorList>
    </citation>
    <scope>NUCLEOTIDE SEQUENCE</scope>
</reference>
<evidence type="ECO:0000313" key="1">
    <source>
        <dbReference type="EMBL" id="CAJ1977140.1"/>
    </source>
</evidence>
<organism evidence="1 2">
    <name type="scientific">Sphenostylis stenocarpa</name>
    <dbReference type="NCBI Taxonomy" id="92480"/>
    <lineage>
        <taxon>Eukaryota</taxon>
        <taxon>Viridiplantae</taxon>
        <taxon>Streptophyta</taxon>
        <taxon>Embryophyta</taxon>
        <taxon>Tracheophyta</taxon>
        <taxon>Spermatophyta</taxon>
        <taxon>Magnoliopsida</taxon>
        <taxon>eudicotyledons</taxon>
        <taxon>Gunneridae</taxon>
        <taxon>Pentapetalae</taxon>
        <taxon>rosids</taxon>
        <taxon>fabids</taxon>
        <taxon>Fabales</taxon>
        <taxon>Fabaceae</taxon>
        <taxon>Papilionoideae</taxon>
        <taxon>50 kb inversion clade</taxon>
        <taxon>NPAAA clade</taxon>
        <taxon>indigoferoid/millettioid clade</taxon>
        <taxon>Phaseoleae</taxon>
        <taxon>Sphenostylis</taxon>
    </lineage>
</organism>
<dbReference type="EMBL" id="OY731407">
    <property type="protein sequence ID" value="CAJ1977140.1"/>
    <property type="molecule type" value="Genomic_DNA"/>
</dbReference>
<protein>
    <submittedName>
        <fullName evidence="1">Uncharacterized protein</fullName>
    </submittedName>
</protein>
<accession>A0AA86W2K7</accession>
<evidence type="ECO:0000313" key="2">
    <source>
        <dbReference type="Proteomes" id="UP001189624"/>
    </source>
</evidence>
<name>A0AA86W2K7_9FABA</name>
<dbReference type="AlphaFoldDB" id="A0AA86W2K7"/>
<keyword evidence="2" id="KW-1185">Reference proteome</keyword>
<sequence>MQRTVPISPLNLSMHVDGHRGIYKCSIRNGVVLELDTMVDGPFITAHMVQGRDTRRKPPKIIVSKESSWHRQ</sequence>